<evidence type="ECO:0000313" key="8">
    <source>
        <dbReference type="Proteomes" id="UP000593892"/>
    </source>
</evidence>
<dbReference type="Pfam" id="PF07690">
    <property type="entry name" value="MFS_1"/>
    <property type="match status" value="1"/>
</dbReference>
<dbReference type="InterPro" id="IPR050382">
    <property type="entry name" value="MFS_Na/Anion_cotransporter"/>
</dbReference>
<feature type="transmembrane region" description="Helical" evidence="5">
    <location>
        <begin position="46"/>
        <end position="65"/>
    </location>
</feature>
<evidence type="ECO:0000256" key="2">
    <source>
        <dbReference type="ARBA" id="ARBA00022692"/>
    </source>
</evidence>
<dbReference type="InterPro" id="IPR036259">
    <property type="entry name" value="MFS_trans_sf"/>
</dbReference>
<feature type="transmembrane region" description="Helical" evidence="5">
    <location>
        <begin position="165"/>
        <end position="184"/>
    </location>
</feature>
<feature type="transmembrane region" description="Helical" evidence="5">
    <location>
        <begin position="349"/>
        <end position="369"/>
    </location>
</feature>
<keyword evidence="3 5" id="KW-1133">Transmembrane helix</keyword>
<feature type="transmembrane region" description="Helical" evidence="5">
    <location>
        <begin position="381"/>
        <end position="399"/>
    </location>
</feature>
<dbReference type="Gene3D" id="1.20.1250.20">
    <property type="entry name" value="MFS general substrate transporter like domains"/>
    <property type="match status" value="2"/>
</dbReference>
<sequence length="417" mass="45495">MPSTPWRHWVPAASMLLVSLISYIDRNTLALLAPTILRDNQLSAEQYGWIISSFSVAYMLGNPLWGRWLDRWGVRVGMLAAVAFWTLSSTAHAFVSGFLGFAVARAALGFGEGATFPGGLRTVVQTLPDRLRSRGVALAYSGGSLGAVLTPLIVTPIYQAYGWRAAFLFTGFVGALWLVAWLFISRRPELRATQPQPVDPATPSPASRPAMKWSDPRLWSFMSSYALGCLPLAFVLYEAPIYFVRALGKSQVEIGHVLWIPPLGWECGYFLWGWFADRLRKNRPDPMPVYRALTLAALVMTLPLALGARIQSFPVLLFLLFWTMFVAGGNVIVAISYATHTFTTANAGLIAGLGAGSWSAFVALSMPGFGHLMDARSWDAAFLGATLVPVVGYSGWLWINRGSNDAALPAHGQHQVG</sequence>
<evidence type="ECO:0000256" key="5">
    <source>
        <dbReference type="SAM" id="Phobius"/>
    </source>
</evidence>
<dbReference type="InterPro" id="IPR011701">
    <property type="entry name" value="MFS"/>
</dbReference>
<evidence type="ECO:0000256" key="4">
    <source>
        <dbReference type="ARBA" id="ARBA00023136"/>
    </source>
</evidence>
<dbReference type="GO" id="GO:0022857">
    <property type="term" value="F:transmembrane transporter activity"/>
    <property type="evidence" value="ECO:0007669"/>
    <property type="project" value="InterPro"/>
</dbReference>
<feature type="transmembrane region" description="Helical" evidence="5">
    <location>
        <begin position="77"/>
        <end position="103"/>
    </location>
</feature>
<keyword evidence="2 5" id="KW-0812">Transmembrane</keyword>
<reference evidence="7 8" key="1">
    <citation type="submission" date="2020-10" db="EMBL/GenBank/DDBJ databases">
        <title>Complete genome sequence of Paludibaculum fermentans P105T, a facultatively anaerobic acidobacterium capable of dissimilatory Fe(III) reduction.</title>
        <authorList>
            <person name="Dedysh S.N."/>
            <person name="Beletsky A.V."/>
            <person name="Kulichevskaya I.S."/>
            <person name="Mardanov A.V."/>
            <person name="Ravin N.V."/>
        </authorList>
    </citation>
    <scope>NUCLEOTIDE SEQUENCE [LARGE SCALE GENOMIC DNA]</scope>
    <source>
        <strain evidence="7 8">P105</strain>
    </source>
</reference>
<name>A0A7S7NK84_PALFE</name>
<dbReference type="AlphaFoldDB" id="A0A7S7NK84"/>
<protein>
    <submittedName>
        <fullName evidence="7">MFS transporter</fullName>
    </submittedName>
</protein>
<accession>A0A7S7NK84</accession>
<feature type="transmembrane region" description="Helical" evidence="5">
    <location>
        <begin position="288"/>
        <end position="310"/>
    </location>
</feature>
<evidence type="ECO:0000256" key="1">
    <source>
        <dbReference type="ARBA" id="ARBA00004141"/>
    </source>
</evidence>
<feature type="transmembrane region" description="Helical" evidence="5">
    <location>
        <begin position="137"/>
        <end position="159"/>
    </location>
</feature>
<dbReference type="PANTHER" id="PTHR11662:SF399">
    <property type="entry name" value="FI19708P1-RELATED"/>
    <property type="match status" value="1"/>
</dbReference>
<dbReference type="InterPro" id="IPR020846">
    <property type="entry name" value="MFS_dom"/>
</dbReference>
<dbReference type="PANTHER" id="PTHR11662">
    <property type="entry name" value="SOLUTE CARRIER FAMILY 17"/>
    <property type="match status" value="1"/>
</dbReference>
<evidence type="ECO:0000256" key="3">
    <source>
        <dbReference type="ARBA" id="ARBA00022989"/>
    </source>
</evidence>
<comment type="subcellular location">
    <subcellularLocation>
        <location evidence="1">Membrane</location>
        <topology evidence="1">Multi-pass membrane protein</topology>
    </subcellularLocation>
</comment>
<dbReference type="KEGG" id="pfer:IRI77_20110"/>
<evidence type="ECO:0000313" key="7">
    <source>
        <dbReference type="EMBL" id="QOY85142.1"/>
    </source>
</evidence>
<feature type="transmembrane region" description="Helical" evidence="5">
    <location>
        <begin position="316"/>
        <end position="337"/>
    </location>
</feature>
<organism evidence="7 8">
    <name type="scientific">Paludibaculum fermentans</name>
    <dbReference type="NCBI Taxonomy" id="1473598"/>
    <lineage>
        <taxon>Bacteria</taxon>
        <taxon>Pseudomonadati</taxon>
        <taxon>Acidobacteriota</taxon>
        <taxon>Terriglobia</taxon>
        <taxon>Bryobacterales</taxon>
        <taxon>Bryobacteraceae</taxon>
        <taxon>Paludibaculum</taxon>
    </lineage>
</organism>
<feature type="transmembrane region" description="Helical" evidence="5">
    <location>
        <begin position="218"/>
        <end position="237"/>
    </location>
</feature>
<feature type="transmembrane region" description="Helical" evidence="5">
    <location>
        <begin position="257"/>
        <end position="276"/>
    </location>
</feature>
<dbReference type="Proteomes" id="UP000593892">
    <property type="component" value="Chromosome"/>
</dbReference>
<dbReference type="PROSITE" id="PS50850">
    <property type="entry name" value="MFS"/>
    <property type="match status" value="1"/>
</dbReference>
<evidence type="ECO:0000259" key="6">
    <source>
        <dbReference type="PROSITE" id="PS50850"/>
    </source>
</evidence>
<gene>
    <name evidence="7" type="ORF">IRI77_20110</name>
</gene>
<dbReference type="SUPFAM" id="SSF103473">
    <property type="entry name" value="MFS general substrate transporter"/>
    <property type="match status" value="1"/>
</dbReference>
<feature type="domain" description="Major facilitator superfamily (MFS) profile" evidence="6">
    <location>
        <begin position="11"/>
        <end position="404"/>
    </location>
</feature>
<proteinExistence type="predicted"/>
<dbReference type="RefSeq" id="WP_194446812.1">
    <property type="nucleotide sequence ID" value="NZ_CP063849.1"/>
</dbReference>
<keyword evidence="4 5" id="KW-0472">Membrane</keyword>
<dbReference type="GO" id="GO:0016020">
    <property type="term" value="C:membrane"/>
    <property type="evidence" value="ECO:0007669"/>
    <property type="project" value="UniProtKB-SubCell"/>
</dbReference>
<keyword evidence="8" id="KW-1185">Reference proteome</keyword>
<dbReference type="EMBL" id="CP063849">
    <property type="protein sequence ID" value="QOY85142.1"/>
    <property type="molecule type" value="Genomic_DNA"/>
</dbReference>